<evidence type="ECO:0000256" key="15">
    <source>
        <dbReference type="PROSITE-ProRule" id="PRU01356"/>
    </source>
</evidence>
<evidence type="ECO:0000256" key="12">
    <source>
        <dbReference type="ARBA" id="ARBA00023157"/>
    </source>
</evidence>
<sequence>MKAFSTLFSLALATVAIAQAIPPCAQGCVDPYLQNGIGDCGTDAKCICANKDFITGISCCLADKCPVSDQNVAISFAAQFCGAVGVSGLPTTVACATASGTSTPTGSASTTATTTTTPTGTAGGASNGGSTGNYGPRQTAAPVLGAIGGLVAAIALL</sequence>
<feature type="signal peptide" evidence="17">
    <location>
        <begin position="1"/>
        <end position="20"/>
    </location>
</feature>
<evidence type="ECO:0000256" key="17">
    <source>
        <dbReference type="SAM" id="SignalP"/>
    </source>
</evidence>
<evidence type="ECO:0000256" key="14">
    <source>
        <dbReference type="ARBA" id="ARBA00023288"/>
    </source>
</evidence>
<dbReference type="AlphaFoldDB" id="A0AA39XZ66"/>
<dbReference type="GO" id="GO:0005886">
    <property type="term" value="C:plasma membrane"/>
    <property type="evidence" value="ECO:0007669"/>
    <property type="project" value="UniProtKB-SubCell"/>
</dbReference>
<keyword evidence="6 15" id="KW-0349">Heme</keyword>
<dbReference type="PANTHER" id="PTHR37928">
    <property type="entry name" value="CFEM DOMAIN PROTEIN (AFU_ORTHOLOGUE AFUA_6G14090)"/>
    <property type="match status" value="1"/>
</dbReference>
<dbReference type="PANTHER" id="PTHR37928:SF2">
    <property type="entry name" value="GPI ANCHORED CFEM DOMAIN PROTEIN (AFU_ORTHOLOGUE AFUA_6G10580)"/>
    <property type="match status" value="1"/>
</dbReference>
<comment type="similarity">
    <text evidence="3">Belongs to the RBT5 family.</text>
</comment>
<keyword evidence="9 17" id="KW-0732">Signal</keyword>
<feature type="region of interest" description="Disordered" evidence="16">
    <location>
        <begin position="99"/>
        <end position="132"/>
    </location>
</feature>
<gene>
    <name evidence="19" type="ORF">B0T16DRAFT_394198</name>
</gene>
<evidence type="ECO:0000256" key="7">
    <source>
        <dbReference type="ARBA" id="ARBA00022622"/>
    </source>
</evidence>
<evidence type="ECO:0000256" key="11">
    <source>
        <dbReference type="ARBA" id="ARBA00023136"/>
    </source>
</evidence>
<feature type="chain" id="PRO_5041276651" description="CFEM domain-containing protein" evidence="17">
    <location>
        <begin position="21"/>
        <end position="157"/>
    </location>
</feature>
<keyword evidence="10 15" id="KW-0408">Iron</keyword>
<dbReference type="GO" id="GO:0046872">
    <property type="term" value="F:metal ion binding"/>
    <property type="evidence" value="ECO:0007669"/>
    <property type="project" value="UniProtKB-UniRule"/>
</dbReference>
<name>A0AA39XZ66_9PEZI</name>
<dbReference type="SMART" id="SM00747">
    <property type="entry name" value="CFEM"/>
    <property type="match status" value="1"/>
</dbReference>
<evidence type="ECO:0000256" key="6">
    <source>
        <dbReference type="ARBA" id="ARBA00022617"/>
    </source>
</evidence>
<dbReference type="InterPro" id="IPR008427">
    <property type="entry name" value="Extracellular_membr_CFEM_dom"/>
</dbReference>
<dbReference type="GO" id="GO:0098552">
    <property type="term" value="C:side of membrane"/>
    <property type="evidence" value="ECO:0007669"/>
    <property type="project" value="UniProtKB-KW"/>
</dbReference>
<dbReference type="Pfam" id="PF05730">
    <property type="entry name" value="CFEM"/>
    <property type="match status" value="1"/>
</dbReference>
<evidence type="ECO:0000256" key="13">
    <source>
        <dbReference type="ARBA" id="ARBA00023180"/>
    </source>
</evidence>
<evidence type="ECO:0000256" key="9">
    <source>
        <dbReference type="ARBA" id="ARBA00022729"/>
    </source>
</evidence>
<evidence type="ECO:0000313" key="20">
    <source>
        <dbReference type="Proteomes" id="UP001174936"/>
    </source>
</evidence>
<keyword evidence="5" id="KW-0964">Secreted</keyword>
<dbReference type="Proteomes" id="UP001174936">
    <property type="component" value="Unassembled WGS sequence"/>
</dbReference>
<comment type="subcellular location">
    <subcellularLocation>
        <location evidence="1">Cell membrane</location>
        <topology evidence="1">Lipid-anchor</topology>
        <topology evidence="1">GPI-anchor</topology>
    </subcellularLocation>
    <subcellularLocation>
        <location evidence="2">Secreted</location>
    </subcellularLocation>
</comment>
<evidence type="ECO:0000256" key="10">
    <source>
        <dbReference type="ARBA" id="ARBA00023004"/>
    </source>
</evidence>
<dbReference type="InterPro" id="IPR051735">
    <property type="entry name" value="CFEM_domain"/>
</dbReference>
<evidence type="ECO:0000256" key="8">
    <source>
        <dbReference type="ARBA" id="ARBA00022723"/>
    </source>
</evidence>
<feature type="domain" description="CFEM" evidence="18">
    <location>
        <begin position="1"/>
        <end position="109"/>
    </location>
</feature>
<keyword evidence="11" id="KW-0472">Membrane</keyword>
<dbReference type="EMBL" id="JAULSV010000006">
    <property type="protein sequence ID" value="KAK0642012.1"/>
    <property type="molecule type" value="Genomic_DNA"/>
</dbReference>
<keyword evidence="7" id="KW-0336">GPI-anchor</keyword>
<proteinExistence type="inferred from homology"/>
<keyword evidence="14" id="KW-0449">Lipoprotein</keyword>
<keyword evidence="13" id="KW-0325">Glycoprotein</keyword>
<accession>A0AA39XZ66</accession>
<dbReference type="PROSITE" id="PS52012">
    <property type="entry name" value="CFEM"/>
    <property type="match status" value="1"/>
</dbReference>
<feature type="binding site" description="axial binding residue" evidence="15">
    <location>
        <position position="43"/>
    </location>
    <ligand>
        <name>heme</name>
        <dbReference type="ChEBI" id="CHEBI:30413"/>
    </ligand>
    <ligandPart>
        <name>Fe</name>
        <dbReference type="ChEBI" id="CHEBI:18248"/>
    </ligandPart>
</feature>
<evidence type="ECO:0000313" key="19">
    <source>
        <dbReference type="EMBL" id="KAK0642012.1"/>
    </source>
</evidence>
<evidence type="ECO:0000259" key="18">
    <source>
        <dbReference type="PROSITE" id="PS52012"/>
    </source>
</evidence>
<comment type="caution">
    <text evidence="15">Lacks conserved residue(s) required for the propagation of feature annotation.</text>
</comment>
<keyword evidence="8 15" id="KW-0479">Metal-binding</keyword>
<evidence type="ECO:0000256" key="1">
    <source>
        <dbReference type="ARBA" id="ARBA00004609"/>
    </source>
</evidence>
<dbReference type="GO" id="GO:0005576">
    <property type="term" value="C:extracellular region"/>
    <property type="evidence" value="ECO:0007669"/>
    <property type="project" value="UniProtKB-SubCell"/>
</dbReference>
<organism evidence="19 20">
    <name type="scientific">Cercophora newfieldiana</name>
    <dbReference type="NCBI Taxonomy" id="92897"/>
    <lineage>
        <taxon>Eukaryota</taxon>
        <taxon>Fungi</taxon>
        <taxon>Dikarya</taxon>
        <taxon>Ascomycota</taxon>
        <taxon>Pezizomycotina</taxon>
        <taxon>Sordariomycetes</taxon>
        <taxon>Sordariomycetidae</taxon>
        <taxon>Sordariales</taxon>
        <taxon>Lasiosphaeriaceae</taxon>
        <taxon>Cercophora</taxon>
    </lineage>
</organism>
<keyword evidence="4" id="KW-1003">Cell membrane</keyword>
<evidence type="ECO:0000256" key="5">
    <source>
        <dbReference type="ARBA" id="ARBA00022525"/>
    </source>
</evidence>
<evidence type="ECO:0000256" key="2">
    <source>
        <dbReference type="ARBA" id="ARBA00004613"/>
    </source>
</evidence>
<evidence type="ECO:0000256" key="16">
    <source>
        <dbReference type="SAM" id="MobiDB-lite"/>
    </source>
</evidence>
<keyword evidence="20" id="KW-1185">Reference proteome</keyword>
<comment type="caution">
    <text evidence="19">The sequence shown here is derived from an EMBL/GenBank/DDBJ whole genome shotgun (WGS) entry which is preliminary data.</text>
</comment>
<feature type="compositionally biased region" description="Low complexity" evidence="16">
    <location>
        <begin position="99"/>
        <end position="120"/>
    </location>
</feature>
<feature type="compositionally biased region" description="Gly residues" evidence="16">
    <location>
        <begin position="121"/>
        <end position="132"/>
    </location>
</feature>
<keyword evidence="12 15" id="KW-1015">Disulfide bond</keyword>
<evidence type="ECO:0000256" key="4">
    <source>
        <dbReference type="ARBA" id="ARBA00022475"/>
    </source>
</evidence>
<reference evidence="19" key="1">
    <citation type="submission" date="2023-06" db="EMBL/GenBank/DDBJ databases">
        <title>Genome-scale phylogeny and comparative genomics of the fungal order Sordariales.</title>
        <authorList>
            <consortium name="Lawrence Berkeley National Laboratory"/>
            <person name="Hensen N."/>
            <person name="Bonometti L."/>
            <person name="Westerberg I."/>
            <person name="Brannstrom I.O."/>
            <person name="Guillou S."/>
            <person name="Cros-Aarteil S."/>
            <person name="Calhoun S."/>
            <person name="Haridas S."/>
            <person name="Kuo A."/>
            <person name="Mondo S."/>
            <person name="Pangilinan J."/>
            <person name="Riley R."/>
            <person name="Labutti K."/>
            <person name="Andreopoulos B."/>
            <person name="Lipzen A."/>
            <person name="Chen C."/>
            <person name="Yanf M."/>
            <person name="Daum C."/>
            <person name="Ng V."/>
            <person name="Clum A."/>
            <person name="Steindorff A."/>
            <person name="Ohm R."/>
            <person name="Martin F."/>
            <person name="Silar P."/>
            <person name="Natvig D."/>
            <person name="Lalanne C."/>
            <person name="Gautier V."/>
            <person name="Ament-Velasquez S.L."/>
            <person name="Kruys A."/>
            <person name="Hutchinson M.I."/>
            <person name="Powell A.J."/>
            <person name="Barry K."/>
            <person name="Miller A.N."/>
            <person name="Grigoriev I.V."/>
            <person name="Debuchy R."/>
            <person name="Gladieux P."/>
            <person name="Thoren M.H."/>
            <person name="Johannesson H."/>
        </authorList>
    </citation>
    <scope>NUCLEOTIDE SEQUENCE</scope>
    <source>
        <strain evidence="19">SMH2532-1</strain>
    </source>
</reference>
<evidence type="ECO:0000256" key="3">
    <source>
        <dbReference type="ARBA" id="ARBA00010031"/>
    </source>
</evidence>
<feature type="disulfide bond" evidence="15">
    <location>
        <begin position="48"/>
        <end position="81"/>
    </location>
</feature>
<protein>
    <recommendedName>
        <fullName evidence="18">CFEM domain-containing protein</fullName>
    </recommendedName>
</protein>